<dbReference type="EMBL" id="JRRC01429237">
    <property type="protein sequence ID" value="KHG05386.1"/>
    <property type="molecule type" value="Genomic_DNA"/>
</dbReference>
<comment type="caution">
    <text evidence="1">The sequence shown here is derived from an EMBL/GenBank/DDBJ whole genome shotgun (WGS) entry which is preliminary data.</text>
</comment>
<dbReference type="Proteomes" id="UP000032142">
    <property type="component" value="Unassembled WGS sequence"/>
</dbReference>
<proteinExistence type="predicted"/>
<organism evidence="1 2">
    <name type="scientific">Gossypium arboreum</name>
    <name type="common">Tree cotton</name>
    <name type="synonym">Gossypium nanking</name>
    <dbReference type="NCBI Taxonomy" id="29729"/>
    <lineage>
        <taxon>Eukaryota</taxon>
        <taxon>Viridiplantae</taxon>
        <taxon>Streptophyta</taxon>
        <taxon>Embryophyta</taxon>
        <taxon>Tracheophyta</taxon>
        <taxon>Spermatophyta</taxon>
        <taxon>Magnoliopsida</taxon>
        <taxon>eudicotyledons</taxon>
        <taxon>Gunneridae</taxon>
        <taxon>Pentapetalae</taxon>
        <taxon>rosids</taxon>
        <taxon>malvids</taxon>
        <taxon>Malvales</taxon>
        <taxon>Malvaceae</taxon>
        <taxon>Malvoideae</taxon>
        <taxon>Gossypium</taxon>
    </lineage>
</organism>
<keyword evidence="2" id="KW-1185">Reference proteome</keyword>
<evidence type="ECO:0000313" key="2">
    <source>
        <dbReference type="Proteomes" id="UP000032142"/>
    </source>
</evidence>
<evidence type="ECO:0000313" key="1">
    <source>
        <dbReference type="EMBL" id="KHG05386.1"/>
    </source>
</evidence>
<reference evidence="2" key="1">
    <citation type="submission" date="2014-09" db="EMBL/GenBank/DDBJ databases">
        <authorList>
            <person name="Mudge J."/>
            <person name="Ramaraj T."/>
            <person name="Lindquist I.E."/>
            <person name="Bharti A.K."/>
            <person name="Sundararajan A."/>
            <person name="Cameron C.T."/>
            <person name="Woodward J.E."/>
            <person name="May G.D."/>
            <person name="Brubaker C."/>
            <person name="Broadhvest J."/>
            <person name="Wilkins T.A."/>
        </authorList>
    </citation>
    <scope>NUCLEOTIDE SEQUENCE</scope>
    <source>
        <strain evidence="2">cv. AKA8401</strain>
    </source>
</reference>
<accession>A0A0B0N2K1</accession>
<protein>
    <submittedName>
        <fullName evidence="1">Uncharacterized protein</fullName>
    </submittedName>
</protein>
<gene>
    <name evidence="1" type="ORF">F383_30856</name>
</gene>
<dbReference type="AlphaFoldDB" id="A0A0B0N2K1"/>
<sequence length="22" mass="2904">MRHYKYRLLLLFWIHSEEVLRT</sequence>
<name>A0A0B0N2K1_GOSAR</name>